<comment type="function">
    <text evidence="8">Uptake of L-lactate across the membrane. Can also transport D-lactate and glycolate.</text>
</comment>
<evidence type="ECO:0000256" key="5">
    <source>
        <dbReference type="ARBA" id="ARBA00022692"/>
    </source>
</evidence>
<evidence type="ECO:0000256" key="8">
    <source>
        <dbReference type="RuleBase" id="RU365092"/>
    </source>
</evidence>
<dbReference type="EMBL" id="JASJEX010000004">
    <property type="protein sequence ID" value="MDJ1130234.1"/>
    <property type="molecule type" value="Genomic_DNA"/>
</dbReference>
<dbReference type="Proteomes" id="UP001431693">
    <property type="component" value="Unassembled WGS sequence"/>
</dbReference>
<keyword evidence="4 8" id="KW-1003">Cell membrane</keyword>
<dbReference type="NCBIfam" id="TIGR00795">
    <property type="entry name" value="lctP"/>
    <property type="match status" value="1"/>
</dbReference>
<dbReference type="Pfam" id="PF02652">
    <property type="entry name" value="Lactate_perm"/>
    <property type="match status" value="1"/>
</dbReference>
<keyword evidence="5 8" id="KW-0812">Transmembrane</keyword>
<keyword evidence="3 8" id="KW-0813">Transport</keyword>
<reference evidence="9" key="1">
    <citation type="submission" date="2023-05" db="EMBL/GenBank/DDBJ databases">
        <title>[olsenella] sp. nov., isolated from a pig farm feces dump.</title>
        <authorList>
            <person name="Chang Y.-H."/>
        </authorList>
    </citation>
    <scope>NUCLEOTIDE SEQUENCE</scope>
    <source>
        <strain evidence="9">YH-ols2217</strain>
    </source>
</reference>
<evidence type="ECO:0000256" key="1">
    <source>
        <dbReference type="ARBA" id="ARBA00004651"/>
    </source>
</evidence>
<dbReference type="RefSeq" id="WP_283722805.1">
    <property type="nucleotide sequence ID" value="NZ_JASJEX010000004.1"/>
</dbReference>
<feature type="transmembrane region" description="Helical" evidence="8">
    <location>
        <begin position="137"/>
        <end position="159"/>
    </location>
</feature>
<keyword evidence="7 8" id="KW-0472">Membrane</keyword>
<comment type="subcellular location">
    <subcellularLocation>
        <location evidence="1 8">Cell membrane</location>
        <topology evidence="1 8">Multi-pass membrane protein</topology>
    </subcellularLocation>
</comment>
<feature type="transmembrane region" description="Helical" evidence="8">
    <location>
        <begin position="287"/>
        <end position="308"/>
    </location>
</feature>
<gene>
    <name evidence="9" type="ORF">QJ043_09115</name>
</gene>
<feature type="transmembrane region" description="Helical" evidence="8">
    <location>
        <begin position="368"/>
        <end position="387"/>
    </location>
</feature>
<protein>
    <recommendedName>
        <fullName evidence="8">L-lactate permease</fullName>
    </recommendedName>
</protein>
<name>A0ABT6ZMF1_9ACTN</name>
<accession>A0ABT6ZMF1</accession>
<evidence type="ECO:0000256" key="2">
    <source>
        <dbReference type="ARBA" id="ARBA00010100"/>
    </source>
</evidence>
<dbReference type="PANTHER" id="PTHR30003:SF0">
    <property type="entry name" value="GLYCOLATE PERMEASE GLCA-RELATED"/>
    <property type="match status" value="1"/>
</dbReference>
<feature type="transmembrane region" description="Helical" evidence="8">
    <location>
        <begin position="179"/>
        <end position="199"/>
    </location>
</feature>
<comment type="similarity">
    <text evidence="2 8">Belongs to the lactate permease family.</text>
</comment>
<dbReference type="InterPro" id="IPR003804">
    <property type="entry name" value="Lactate_perm"/>
</dbReference>
<evidence type="ECO:0000256" key="7">
    <source>
        <dbReference type="ARBA" id="ARBA00023136"/>
    </source>
</evidence>
<keyword evidence="6 8" id="KW-1133">Transmembrane helix</keyword>
<sequence length="510" mass="53134">MFVLALLPIIWLIVALTALKWEAYTAAFGALVITVVEALLIWQMPALNAATAAIEGFAMALWPICIVIIAAVFTYNLTVHTGAMETIKAMLMSVSSDRRVLVLLIGWCFGGFLEGMAGFGSAIAIPASMLCALGLKPVTAIVACCLANGTPTMFGSVGIPSNTLASLTGLDVTTLSATQTLQVSPFVILSPILMVMLVGGGVKGMKGMWPITLVAGLTFLVPEYITAAFVGADLPVIVGAVCSLVCTFLFGMRMSGREVPEEYQVDALPEGATSFTVGEALRAWSPFILIFVVLLLTSPLVPFIASPLSSVQSTVTFYTGENPGSLTFKWINTPGVLILICGIVGGLIQHASWGEIGSVLWGTCKQMAKTVATMLSVLALAKIMSYSGMIGDISAFFVSALGAMYPLMAPVLGALGTFVTGSGTNSAVLFGQVQLNAANAIGANPYWLAAANMVGVSAGKMLSPQSIAIGSAACDCNGEDSVIFSKVLPYFVVYVLGMMLVCFVGSLFVA</sequence>
<feature type="transmembrane region" description="Helical" evidence="8">
    <location>
        <begin position="56"/>
        <end position="75"/>
    </location>
</feature>
<evidence type="ECO:0000313" key="9">
    <source>
        <dbReference type="EMBL" id="MDJ1130234.1"/>
    </source>
</evidence>
<evidence type="ECO:0000313" key="10">
    <source>
        <dbReference type="Proteomes" id="UP001431693"/>
    </source>
</evidence>
<feature type="transmembrane region" description="Helical" evidence="8">
    <location>
        <begin position="393"/>
        <end position="415"/>
    </location>
</feature>
<proteinExistence type="inferred from homology"/>
<dbReference type="PANTHER" id="PTHR30003">
    <property type="entry name" value="L-LACTATE PERMEASE"/>
    <property type="match status" value="1"/>
</dbReference>
<feature type="transmembrane region" description="Helical" evidence="8">
    <location>
        <begin position="236"/>
        <end position="252"/>
    </location>
</feature>
<feature type="transmembrane region" description="Helical" evidence="8">
    <location>
        <begin position="487"/>
        <end position="509"/>
    </location>
</feature>
<evidence type="ECO:0000256" key="6">
    <source>
        <dbReference type="ARBA" id="ARBA00022989"/>
    </source>
</evidence>
<feature type="transmembrane region" description="Helical" evidence="8">
    <location>
        <begin position="100"/>
        <end position="125"/>
    </location>
</feature>
<evidence type="ECO:0000256" key="3">
    <source>
        <dbReference type="ARBA" id="ARBA00022448"/>
    </source>
</evidence>
<organism evidence="9 10">
    <name type="scientific">Kribbibacterium absianum</name>
    <dbReference type="NCBI Taxonomy" id="3044210"/>
    <lineage>
        <taxon>Bacteria</taxon>
        <taxon>Bacillati</taxon>
        <taxon>Actinomycetota</taxon>
        <taxon>Coriobacteriia</taxon>
        <taxon>Coriobacteriales</taxon>
        <taxon>Kribbibacteriaceae</taxon>
        <taxon>Kribbibacterium</taxon>
    </lineage>
</organism>
<comment type="caution">
    <text evidence="9">The sequence shown here is derived from an EMBL/GenBank/DDBJ whole genome shotgun (WGS) entry which is preliminary data.</text>
</comment>
<keyword evidence="10" id="KW-1185">Reference proteome</keyword>
<evidence type="ECO:0000256" key="4">
    <source>
        <dbReference type="ARBA" id="ARBA00022475"/>
    </source>
</evidence>
<feature type="transmembrane region" description="Helical" evidence="8">
    <location>
        <begin position="328"/>
        <end position="348"/>
    </location>
</feature>
<feature type="transmembrane region" description="Helical" evidence="8">
    <location>
        <begin position="27"/>
        <end position="44"/>
    </location>
</feature>
<feature type="transmembrane region" description="Helical" evidence="8">
    <location>
        <begin position="211"/>
        <end position="230"/>
    </location>
</feature>